<feature type="domain" description="Deacetylase sirtuin-type" evidence="5">
    <location>
        <begin position="1"/>
        <end position="323"/>
    </location>
</feature>
<keyword evidence="3" id="KW-0862">Zinc</keyword>
<dbReference type="Pfam" id="PF02146">
    <property type="entry name" value="SIR2"/>
    <property type="match status" value="1"/>
</dbReference>
<feature type="region of interest" description="Disordered" evidence="4">
    <location>
        <begin position="44"/>
        <end position="70"/>
    </location>
</feature>
<evidence type="ECO:0000259" key="5">
    <source>
        <dbReference type="PROSITE" id="PS50305"/>
    </source>
</evidence>
<dbReference type="AlphaFoldDB" id="A0AA35RD01"/>
<dbReference type="Gene3D" id="3.40.50.1220">
    <property type="entry name" value="TPP-binding domain"/>
    <property type="match status" value="1"/>
</dbReference>
<reference evidence="6" key="1">
    <citation type="submission" date="2023-03" db="EMBL/GenBank/DDBJ databases">
        <authorList>
            <person name="Steffen K."/>
            <person name="Cardenas P."/>
        </authorList>
    </citation>
    <scope>NUCLEOTIDE SEQUENCE</scope>
</reference>
<dbReference type="GO" id="GO:0005634">
    <property type="term" value="C:nucleus"/>
    <property type="evidence" value="ECO:0007669"/>
    <property type="project" value="TreeGrafter"/>
</dbReference>
<dbReference type="PANTHER" id="PTHR11085:SF10">
    <property type="entry name" value="NAD-DEPENDENT PROTEIN DEACYLASE SIRTUIN-5, MITOCHONDRIAL-RELATED"/>
    <property type="match status" value="1"/>
</dbReference>
<feature type="active site" description="Proton acceptor" evidence="3">
    <location>
        <position position="176"/>
    </location>
</feature>
<dbReference type="Proteomes" id="UP001174909">
    <property type="component" value="Unassembled WGS sequence"/>
</dbReference>
<sequence>QRAVEVRILQVSCVSQKWSIQQLDKLQGVVSLFPKESGIIPLKASCHTPSSRKEEEYKGSSSSKNDGSRRLCLSDVPLGPAAIPSQEFPVLDLVSASGDYRDLVGTRGEEVGEWRGREEEREDSQRRNDIILIVFWQALAEFEARLKPQGRKVTVVTQNIDGLHHKAGSQDIIELHGSLFHTRCTSCSQVLENRDSPICPALKDRGAPDPDAEDARIPVSELPRCSECGGLLRPHVVWFGEALDSVVMDRAQSVLRSCDLCLLVGTSSVVYPAAGFAPMLATRGVPVAEFNLEETPVTGALTFQFKGKCGETLPPAIALHPSEQTA</sequence>
<feature type="non-terminal residue" evidence="6">
    <location>
        <position position="1"/>
    </location>
</feature>
<feature type="binding site" evidence="3">
    <location>
        <position position="225"/>
    </location>
    <ligand>
        <name>Zn(2+)</name>
        <dbReference type="ChEBI" id="CHEBI:29105"/>
    </ligand>
</feature>
<accession>A0AA35RD01</accession>
<dbReference type="PROSITE" id="PS50305">
    <property type="entry name" value="SIRTUIN"/>
    <property type="match status" value="1"/>
</dbReference>
<evidence type="ECO:0000256" key="2">
    <source>
        <dbReference type="ARBA" id="ARBA00023027"/>
    </source>
</evidence>
<feature type="binding site" evidence="3">
    <location>
        <position position="187"/>
    </location>
    <ligand>
        <name>Zn(2+)</name>
        <dbReference type="ChEBI" id="CHEBI:29105"/>
    </ligand>
</feature>
<keyword evidence="7" id="KW-1185">Reference proteome</keyword>
<organism evidence="6 7">
    <name type="scientific">Geodia barretti</name>
    <name type="common">Barrett's horny sponge</name>
    <dbReference type="NCBI Taxonomy" id="519541"/>
    <lineage>
        <taxon>Eukaryota</taxon>
        <taxon>Metazoa</taxon>
        <taxon>Porifera</taxon>
        <taxon>Demospongiae</taxon>
        <taxon>Heteroscleromorpha</taxon>
        <taxon>Tetractinellida</taxon>
        <taxon>Astrophorina</taxon>
        <taxon>Geodiidae</taxon>
        <taxon>Geodia</taxon>
    </lineage>
</organism>
<keyword evidence="3" id="KW-0479">Metal-binding</keyword>
<dbReference type="InterPro" id="IPR050134">
    <property type="entry name" value="NAD-dep_sirtuin_deacylases"/>
</dbReference>
<dbReference type="GO" id="GO:0046872">
    <property type="term" value="F:metal ion binding"/>
    <property type="evidence" value="ECO:0007669"/>
    <property type="project" value="UniProtKB-KW"/>
</dbReference>
<dbReference type="SUPFAM" id="SSF52467">
    <property type="entry name" value="DHS-like NAD/FAD-binding domain"/>
    <property type="match status" value="1"/>
</dbReference>
<dbReference type="EMBL" id="CASHTH010000934">
    <property type="protein sequence ID" value="CAI8009208.1"/>
    <property type="molecule type" value="Genomic_DNA"/>
</dbReference>
<gene>
    <name evidence="6" type="ORF">GBAR_LOCUS6224</name>
</gene>
<proteinExistence type="predicted"/>
<evidence type="ECO:0000313" key="7">
    <source>
        <dbReference type="Proteomes" id="UP001174909"/>
    </source>
</evidence>
<feature type="binding site" evidence="3">
    <location>
        <position position="228"/>
    </location>
    <ligand>
        <name>Zn(2+)</name>
        <dbReference type="ChEBI" id="CHEBI:29105"/>
    </ligand>
</feature>
<feature type="binding site" evidence="3">
    <location>
        <position position="184"/>
    </location>
    <ligand>
        <name>Zn(2+)</name>
        <dbReference type="ChEBI" id="CHEBI:29105"/>
    </ligand>
</feature>
<dbReference type="InterPro" id="IPR003000">
    <property type="entry name" value="Sirtuin"/>
</dbReference>
<protein>
    <submittedName>
        <fullName evidence="6">NAD-dependent protein deacylase sirtuin-5, mitochondrial</fullName>
    </submittedName>
</protein>
<dbReference type="GO" id="GO:0070403">
    <property type="term" value="F:NAD+ binding"/>
    <property type="evidence" value="ECO:0007669"/>
    <property type="project" value="InterPro"/>
</dbReference>
<evidence type="ECO:0000313" key="6">
    <source>
        <dbReference type="EMBL" id="CAI8009208.1"/>
    </source>
</evidence>
<comment type="caution">
    <text evidence="6">The sequence shown here is derived from an EMBL/GenBank/DDBJ whole genome shotgun (WGS) entry which is preliminary data.</text>
</comment>
<dbReference type="InterPro" id="IPR026590">
    <property type="entry name" value="Ssirtuin_cat_dom"/>
</dbReference>
<dbReference type="InterPro" id="IPR029035">
    <property type="entry name" value="DHS-like_NAD/FAD-binding_dom"/>
</dbReference>
<dbReference type="PANTHER" id="PTHR11085">
    <property type="entry name" value="NAD-DEPENDENT PROTEIN DEACYLASE SIRTUIN-5, MITOCHONDRIAL-RELATED"/>
    <property type="match status" value="1"/>
</dbReference>
<evidence type="ECO:0000256" key="4">
    <source>
        <dbReference type="SAM" id="MobiDB-lite"/>
    </source>
</evidence>
<keyword evidence="2" id="KW-0520">NAD</keyword>
<evidence type="ECO:0000256" key="3">
    <source>
        <dbReference type="PROSITE-ProRule" id="PRU00236"/>
    </source>
</evidence>
<dbReference type="GO" id="GO:0017136">
    <property type="term" value="F:histone deacetylase activity, NAD-dependent"/>
    <property type="evidence" value="ECO:0007669"/>
    <property type="project" value="TreeGrafter"/>
</dbReference>
<keyword evidence="1" id="KW-0808">Transferase</keyword>
<name>A0AA35RD01_GEOBA</name>
<evidence type="ECO:0000256" key="1">
    <source>
        <dbReference type="ARBA" id="ARBA00022679"/>
    </source>
</evidence>